<dbReference type="InterPro" id="IPR013783">
    <property type="entry name" value="Ig-like_fold"/>
</dbReference>
<feature type="modified residue" description="N6-(pyridoxal phosphate)lysine" evidence="4">
    <location>
        <position position="175"/>
    </location>
</feature>
<dbReference type="InterPro" id="IPR001608">
    <property type="entry name" value="Ala_racemase_N"/>
</dbReference>
<proteinExistence type="predicted"/>
<dbReference type="AlphaFoldDB" id="A0A0W8I4H0"/>
<dbReference type="Proteomes" id="UP000053512">
    <property type="component" value="Unassembled WGS sequence"/>
</dbReference>
<evidence type="ECO:0000259" key="5">
    <source>
        <dbReference type="Pfam" id="PF01168"/>
    </source>
</evidence>
<evidence type="ECO:0000313" key="6">
    <source>
        <dbReference type="EMBL" id="KUG52882.1"/>
    </source>
</evidence>
<dbReference type="PANTHER" id="PTHR30511:SF0">
    <property type="entry name" value="ALANINE RACEMASE, CATABOLIC-RELATED"/>
    <property type="match status" value="1"/>
</dbReference>
<dbReference type="eggNOG" id="COG0787">
    <property type="taxonomic scope" value="Bacteria"/>
</dbReference>
<comment type="cofactor">
    <cofactor evidence="1 4">
        <name>pyridoxal 5'-phosphate</name>
        <dbReference type="ChEBI" id="CHEBI:597326"/>
    </cofactor>
</comment>
<evidence type="ECO:0000313" key="7">
    <source>
        <dbReference type="Proteomes" id="UP000053512"/>
    </source>
</evidence>
<keyword evidence="2 4" id="KW-0663">Pyridoxal phosphate</keyword>
<dbReference type="Gene3D" id="2.40.37.10">
    <property type="entry name" value="Lyase, Ornithine Decarboxylase, Chain A, domain 1"/>
    <property type="match status" value="1"/>
</dbReference>
<comment type="caution">
    <text evidence="6">The sequence shown here is derived from an EMBL/GenBank/DDBJ whole genome shotgun (WGS) entry which is preliminary data.</text>
</comment>
<name>A0A0W8I4H0_KOCRO</name>
<organism evidence="6 7">
    <name type="scientific">Kocuria rosea subsp. polaris</name>
    <dbReference type="NCBI Taxonomy" id="136273"/>
    <lineage>
        <taxon>Bacteria</taxon>
        <taxon>Bacillati</taxon>
        <taxon>Actinomycetota</taxon>
        <taxon>Actinomycetes</taxon>
        <taxon>Micrococcales</taxon>
        <taxon>Micrococcaceae</taxon>
        <taxon>Kocuria</taxon>
    </lineage>
</organism>
<dbReference type="Gene3D" id="3.20.20.10">
    <property type="entry name" value="Alanine racemase"/>
    <property type="match status" value="1"/>
</dbReference>
<dbReference type="GO" id="GO:0008784">
    <property type="term" value="F:alanine racemase activity"/>
    <property type="evidence" value="ECO:0007669"/>
    <property type="project" value="InterPro"/>
</dbReference>
<dbReference type="GO" id="GO:0030170">
    <property type="term" value="F:pyridoxal phosphate binding"/>
    <property type="evidence" value="ECO:0007669"/>
    <property type="project" value="TreeGrafter"/>
</dbReference>
<dbReference type="GO" id="GO:0005829">
    <property type="term" value="C:cytosol"/>
    <property type="evidence" value="ECO:0007669"/>
    <property type="project" value="TreeGrafter"/>
</dbReference>
<dbReference type="InterPro" id="IPR029066">
    <property type="entry name" value="PLP-binding_barrel"/>
</dbReference>
<dbReference type="InterPro" id="IPR009006">
    <property type="entry name" value="Ala_racemase/Decarboxylase_C"/>
</dbReference>
<gene>
    <name evidence="6" type="ORF">AVL61_11695</name>
</gene>
<protein>
    <submittedName>
        <fullName evidence="6">Alanine racemase</fullName>
    </submittedName>
</protein>
<feature type="domain" description="Alanine racemase N-terminal" evidence="5">
    <location>
        <begin position="148"/>
        <end position="377"/>
    </location>
</feature>
<dbReference type="GO" id="GO:0006522">
    <property type="term" value="P:alanine metabolic process"/>
    <property type="evidence" value="ECO:0007669"/>
    <property type="project" value="InterPro"/>
</dbReference>
<evidence type="ECO:0000256" key="1">
    <source>
        <dbReference type="ARBA" id="ARBA00001933"/>
    </source>
</evidence>
<dbReference type="EMBL" id="LQBK01000038">
    <property type="protein sequence ID" value="KUG52882.1"/>
    <property type="molecule type" value="Genomic_DNA"/>
</dbReference>
<dbReference type="STRING" id="136273.GY22_16550"/>
<dbReference type="SUPFAM" id="SSF51419">
    <property type="entry name" value="PLP-binding barrel"/>
    <property type="match status" value="1"/>
</dbReference>
<dbReference type="InterPro" id="IPR000821">
    <property type="entry name" value="Ala_racemase"/>
</dbReference>
<reference evidence="7" key="1">
    <citation type="submission" date="2015-12" db="EMBL/GenBank/DDBJ databases">
        <authorList>
            <person name="Nair G.R."/>
            <person name="Kaur G."/>
            <person name="Mayilraj S."/>
        </authorList>
    </citation>
    <scope>NUCLEOTIDE SEQUENCE [LARGE SCALE GENOMIC DNA]</scope>
    <source>
        <strain evidence="7">CD08_4</strain>
    </source>
</reference>
<dbReference type="Pfam" id="PF01168">
    <property type="entry name" value="Ala_racemase_N"/>
    <property type="match status" value="1"/>
</dbReference>
<dbReference type="PANTHER" id="PTHR30511">
    <property type="entry name" value="ALANINE RACEMASE"/>
    <property type="match status" value="1"/>
</dbReference>
<dbReference type="Gene3D" id="2.60.40.10">
    <property type="entry name" value="Immunoglobulins"/>
    <property type="match status" value="1"/>
</dbReference>
<evidence type="ECO:0000256" key="3">
    <source>
        <dbReference type="ARBA" id="ARBA00023235"/>
    </source>
</evidence>
<accession>A0A0W8I4H0</accession>
<evidence type="ECO:0000256" key="4">
    <source>
        <dbReference type="PIRSR" id="PIRSR600821-50"/>
    </source>
</evidence>
<dbReference type="GO" id="GO:0005975">
    <property type="term" value="P:carbohydrate metabolic process"/>
    <property type="evidence" value="ECO:0007669"/>
    <property type="project" value="UniProtKB-ARBA"/>
</dbReference>
<evidence type="ECO:0000256" key="2">
    <source>
        <dbReference type="ARBA" id="ARBA00022898"/>
    </source>
</evidence>
<keyword evidence="3" id="KW-0413">Isomerase</keyword>
<sequence>MLEGRTSVGRQNCEIAPDGRGHRLVTSVLALSVLALAGCAQDAGADAPPAVASGSVALSPSHGGLQGGNLVLADTGGDTDGPVTVRFGEEEVECEFDDRSSRHACVAPARGTPGTVEVSFAAGGSDVGEKTAYTYTTQGTQDIPLLTVDTETVRRNAEAIRADFPSDVQLGAVLKNGEPVDVFGKVIEDAAKVDYVFVPKLDDAIALREAGVEAKIAVLYVAQVEDIPLLMHYDVEVAATDPAWVEAAEQVLSTTGGALKVHLWVDTGMGREGVVPEEALPLAQAIEDAPHLELAGIATHFSTVTAEDGAAIERNDTANTTVAQKNRFDGAVASIRDAGLGKDALIHAGASDVLDHEIDPLYYDLLRIGGMFFASSPPEERLYSWTTELAQVKTLPAGWCIDYGCTEPTTAPKKVGLINHIPSRENELTYTVGGKQVPVLLDHGTVLTLDLSEVPDAAAGDEVAIDFSAEAFHMLDATAPLPVTTSGG</sequence>
<dbReference type="PRINTS" id="PR00992">
    <property type="entry name" value="ALARACEMASE"/>
</dbReference>
<dbReference type="OrthoDB" id="9813814at2"/>